<keyword evidence="3" id="KW-1185">Reference proteome</keyword>
<feature type="signal peptide" evidence="1">
    <location>
        <begin position="1"/>
        <end position="30"/>
    </location>
</feature>
<organism evidence="2 3">
    <name type="scientific">Caulobacter segnis</name>
    <dbReference type="NCBI Taxonomy" id="88688"/>
    <lineage>
        <taxon>Bacteria</taxon>
        <taxon>Pseudomonadati</taxon>
        <taxon>Pseudomonadota</taxon>
        <taxon>Alphaproteobacteria</taxon>
        <taxon>Caulobacterales</taxon>
        <taxon>Caulobacteraceae</taxon>
        <taxon>Caulobacter</taxon>
    </lineage>
</organism>
<sequence length="117" mass="12519">MRKFIMSLTTVASLSLAAVPVLGLTQAANAAEGEHSVRVAYGDLNLANPGHAKIFKARIETAANAFCRTTLDAGDLRTTMRDCVNAVRREVDRQLPTAQHQALAMAAHSEATEMAAR</sequence>
<gene>
    <name evidence="2" type="ORF">MZV50_04400</name>
</gene>
<dbReference type="EMBL" id="CP096040">
    <property type="protein sequence ID" value="USQ96820.1"/>
    <property type="molecule type" value="Genomic_DNA"/>
</dbReference>
<proteinExistence type="predicted"/>
<evidence type="ECO:0000313" key="2">
    <source>
        <dbReference type="EMBL" id="USQ96820.1"/>
    </source>
</evidence>
<protein>
    <submittedName>
        <fullName evidence="2">UrcA family protein</fullName>
    </submittedName>
</protein>
<keyword evidence="1" id="KW-0732">Signal</keyword>
<reference evidence="2 3" key="1">
    <citation type="submission" date="2022-04" db="EMBL/GenBank/DDBJ databases">
        <title>Genome sequence of soybean root-associated Caulobacter segnis RL271.</title>
        <authorList>
            <person name="Longley R."/>
            <person name="Bonito G."/>
            <person name="Trigodet F."/>
            <person name="Crosson S."/>
            <person name="Fiebig A."/>
        </authorList>
    </citation>
    <scope>NUCLEOTIDE SEQUENCE [LARGE SCALE GENOMIC DNA]</scope>
    <source>
        <strain evidence="2 3">RL271</strain>
    </source>
</reference>
<evidence type="ECO:0000256" key="1">
    <source>
        <dbReference type="SAM" id="SignalP"/>
    </source>
</evidence>
<name>A0ABY4ZWG5_9CAUL</name>
<dbReference type="InterPro" id="IPR030972">
    <property type="entry name" value="UrcA_uranyl"/>
</dbReference>
<dbReference type="NCBIfam" id="TIGR04433">
    <property type="entry name" value="UrcA_uranyl"/>
    <property type="match status" value="1"/>
</dbReference>
<dbReference type="Proteomes" id="UP001057520">
    <property type="component" value="Chromosome"/>
</dbReference>
<accession>A0ABY4ZWG5</accession>
<feature type="chain" id="PRO_5045464930" evidence="1">
    <location>
        <begin position="31"/>
        <end position="117"/>
    </location>
</feature>
<evidence type="ECO:0000313" key="3">
    <source>
        <dbReference type="Proteomes" id="UP001057520"/>
    </source>
</evidence>